<gene>
    <name evidence="1" type="ORF">UFOVP46_79</name>
</gene>
<organism evidence="1">
    <name type="scientific">uncultured Caudovirales phage</name>
    <dbReference type="NCBI Taxonomy" id="2100421"/>
    <lineage>
        <taxon>Viruses</taxon>
        <taxon>Duplodnaviria</taxon>
        <taxon>Heunggongvirae</taxon>
        <taxon>Uroviricota</taxon>
        <taxon>Caudoviricetes</taxon>
        <taxon>Peduoviridae</taxon>
        <taxon>Maltschvirus</taxon>
        <taxon>Maltschvirus maltsch</taxon>
    </lineage>
</organism>
<proteinExistence type="predicted"/>
<dbReference type="EMBL" id="LR796174">
    <property type="protein sequence ID" value="CAB4123712.1"/>
    <property type="molecule type" value="Genomic_DNA"/>
</dbReference>
<accession>A0A6J5KR19</accession>
<name>A0A6J5KR19_9CAUD</name>
<evidence type="ECO:0000313" key="1">
    <source>
        <dbReference type="EMBL" id="CAB4123712.1"/>
    </source>
</evidence>
<protein>
    <submittedName>
        <fullName evidence="1">Uncharacterized protein</fullName>
    </submittedName>
</protein>
<sequence length="494" mass="55901">MIIFAGAEIPSNRTLLERSNVTNVMLSYWGLKKRGLPKTKAYLISEQFEPHLKVWVDSGAPQADEAGLSRRELEEFAADYEEFIALNHDRIEGWVEFDSKVMGLPWIVQQRQAFENDPKMWVVWHEEYKVPLLQQWASEYQNIAIPGAAIEAVTSLSAITRSLVAKYGTSFHGLAVAKPDNLRQIPFTSTSTMSWLSPMRRGETIVWDSMKLARYPKKLKAQARLRYKAIVERAGLDFKKFVDDDTLEATKVAIWSYLQLEKTMSKNENHPWKSQVADNSDDTLYTGLMEMGGYGSDNKGSAVQKVERPEVEQRDPQEVTSMPIFGYEMKTIVESDGERDVLKDVATIQSNTTSLRQCDTCFVSANCPAFKPASTCGFSLPIEVKTPEQLKQLNTALLEMQAQRVAFMRFAEELNGGYADPNVSQEMDRYFKMLDSIKKLDEQKEFIQITGSRSTAGGVLSQIFGDKATMLREAPPSLSEEKTTMIIKNTLEDK</sequence>
<reference evidence="1" key="1">
    <citation type="submission" date="2020-04" db="EMBL/GenBank/DDBJ databases">
        <authorList>
            <person name="Chiriac C."/>
            <person name="Salcher M."/>
            <person name="Ghai R."/>
            <person name="Kavagutti S V."/>
        </authorList>
    </citation>
    <scope>NUCLEOTIDE SEQUENCE</scope>
</reference>